<proteinExistence type="predicted"/>
<reference evidence="1 2" key="1">
    <citation type="submission" date="2019-03" db="EMBL/GenBank/DDBJ databases">
        <title>Single cell metagenomics reveals metabolic interactions within the superorganism composed of flagellate Streblomastix strix and complex community of Bacteroidetes bacteria on its surface.</title>
        <authorList>
            <person name="Treitli S.C."/>
            <person name="Kolisko M."/>
            <person name="Husnik F."/>
            <person name="Keeling P."/>
            <person name="Hampl V."/>
        </authorList>
    </citation>
    <scope>NUCLEOTIDE SEQUENCE [LARGE SCALE GENOMIC DNA]</scope>
    <source>
        <strain evidence="1">ST1C</strain>
    </source>
</reference>
<name>A0A5J4TI07_9EUKA</name>
<comment type="caution">
    <text evidence="1">The sequence shown here is derived from an EMBL/GenBank/DDBJ whole genome shotgun (WGS) entry which is preliminary data.</text>
</comment>
<evidence type="ECO:0000313" key="2">
    <source>
        <dbReference type="Proteomes" id="UP000324800"/>
    </source>
</evidence>
<protein>
    <submittedName>
        <fullName evidence="1">Uncharacterized protein</fullName>
    </submittedName>
</protein>
<accession>A0A5J4TI07</accession>
<evidence type="ECO:0000313" key="1">
    <source>
        <dbReference type="EMBL" id="KAA6358004.1"/>
    </source>
</evidence>
<organism evidence="1 2">
    <name type="scientific">Streblomastix strix</name>
    <dbReference type="NCBI Taxonomy" id="222440"/>
    <lineage>
        <taxon>Eukaryota</taxon>
        <taxon>Metamonada</taxon>
        <taxon>Preaxostyla</taxon>
        <taxon>Oxymonadida</taxon>
        <taxon>Streblomastigidae</taxon>
        <taxon>Streblomastix</taxon>
    </lineage>
</organism>
<sequence length="74" mass="8473">MESVMDFGIIPEVIIIGQDIVADLDIVEKSNIKQVINTTDLEHMVISIGEQFKDQHMHLELELEKLGDQHFDLL</sequence>
<dbReference type="Proteomes" id="UP000324800">
    <property type="component" value="Unassembled WGS sequence"/>
</dbReference>
<gene>
    <name evidence="1" type="ORF">EZS28_046469</name>
</gene>
<feature type="non-terminal residue" evidence="1">
    <location>
        <position position="74"/>
    </location>
</feature>
<dbReference type="EMBL" id="SNRW01030513">
    <property type="protein sequence ID" value="KAA6358004.1"/>
    <property type="molecule type" value="Genomic_DNA"/>
</dbReference>
<dbReference type="AlphaFoldDB" id="A0A5J4TI07"/>